<evidence type="ECO:0000313" key="3">
    <source>
        <dbReference type="EMBL" id="RVW01851.1"/>
    </source>
</evidence>
<dbReference type="OrthoDB" id="9813301at2"/>
<dbReference type="InterPro" id="IPR007391">
    <property type="entry name" value="Vancomycin_resist_VanW"/>
</dbReference>
<name>A0A438ASW4_9NOCA</name>
<feature type="region of interest" description="Disordered" evidence="1">
    <location>
        <begin position="1"/>
        <end position="21"/>
    </location>
</feature>
<protein>
    <recommendedName>
        <fullName evidence="2">YoaR-like putative peptidoglycan binding domain-containing protein</fullName>
    </recommendedName>
</protein>
<keyword evidence="4" id="KW-1185">Reference proteome</keyword>
<dbReference type="Pfam" id="PF12229">
    <property type="entry name" value="PG_binding_4"/>
    <property type="match status" value="1"/>
</dbReference>
<dbReference type="InterPro" id="IPR052913">
    <property type="entry name" value="Glycopeptide_resist_protein"/>
</dbReference>
<dbReference type="InterPro" id="IPR022029">
    <property type="entry name" value="YoaR-like_PG-bd"/>
</dbReference>
<dbReference type="Proteomes" id="UP000284333">
    <property type="component" value="Unassembled WGS sequence"/>
</dbReference>
<organism evidence="3 4">
    <name type="scientific">Rhodococcus spongiicola</name>
    <dbReference type="NCBI Taxonomy" id="2487352"/>
    <lineage>
        <taxon>Bacteria</taxon>
        <taxon>Bacillati</taxon>
        <taxon>Actinomycetota</taxon>
        <taxon>Actinomycetes</taxon>
        <taxon>Mycobacteriales</taxon>
        <taxon>Nocardiaceae</taxon>
        <taxon>Rhodococcus</taxon>
    </lineage>
</organism>
<feature type="region of interest" description="Disordered" evidence="1">
    <location>
        <begin position="624"/>
        <end position="656"/>
    </location>
</feature>
<evidence type="ECO:0000259" key="2">
    <source>
        <dbReference type="Pfam" id="PF12229"/>
    </source>
</evidence>
<evidence type="ECO:0000256" key="1">
    <source>
        <dbReference type="SAM" id="MobiDB-lite"/>
    </source>
</evidence>
<dbReference type="PANTHER" id="PTHR35788:SF1">
    <property type="entry name" value="EXPORTED PROTEIN"/>
    <property type="match status" value="1"/>
</dbReference>
<dbReference type="Pfam" id="PF04294">
    <property type="entry name" value="VanW"/>
    <property type="match status" value="1"/>
</dbReference>
<dbReference type="AlphaFoldDB" id="A0A438ASW4"/>
<feature type="domain" description="YoaR-like putative peptidoglycan binding" evidence="2">
    <location>
        <begin position="320"/>
        <end position="381"/>
    </location>
</feature>
<feature type="region of interest" description="Disordered" evidence="1">
    <location>
        <begin position="40"/>
        <end position="59"/>
    </location>
</feature>
<gene>
    <name evidence="3" type="ORF">EF834_15230</name>
</gene>
<evidence type="ECO:0000313" key="4">
    <source>
        <dbReference type="Proteomes" id="UP000284333"/>
    </source>
</evidence>
<dbReference type="EMBL" id="RKLN01000005">
    <property type="protein sequence ID" value="RVW01851.1"/>
    <property type="molecule type" value="Genomic_DNA"/>
</dbReference>
<dbReference type="PANTHER" id="PTHR35788">
    <property type="entry name" value="EXPORTED PROTEIN-RELATED"/>
    <property type="match status" value="1"/>
</dbReference>
<reference evidence="3 4" key="1">
    <citation type="submission" date="2018-11" db="EMBL/GenBank/DDBJ databases">
        <title>Rhodococcus spongicola sp. nov. and Rhodococcus xishaensis sp. nov. from marine sponges.</title>
        <authorList>
            <person name="Li L."/>
            <person name="Lin H.W."/>
        </authorList>
    </citation>
    <scope>NUCLEOTIDE SEQUENCE [LARGE SCALE GENOMIC DNA]</scope>
    <source>
        <strain evidence="3 4">LHW50502</strain>
    </source>
</reference>
<comment type="caution">
    <text evidence="3">The sequence shown here is derived from an EMBL/GenBank/DDBJ whole genome shotgun (WGS) entry which is preliminary data.</text>
</comment>
<sequence length="656" mass="67866">MAVVPSESPDPAGTNPVADLDADAPTEAIPTVAIPTVGIPRASGAVPEPTVNVGAEPPGDTGQATLVDAAAKRPRWVKYAAIAGGVVAAGAILYTVDWVASGDRVPRGVTVAGVGIGGASPADAEEVLRAEVGPRVDSPVPVRAGTTDGSVVPAEAGVTIDWQATLDRVGDQPINPFTRLASLFTTREIGVASTVDDAALSTAIAGVQGESDRAPREGDVVFGGANVVPVAPEAGQNLRVDEAKDAFVDEWFFGGVVDLPVDVVEVTVTQSGVDAAVRDVATPAAASDVVVTGKDGAAATLPRDQIGAVLSFVPDGEGGLSPQYNLEAATEILAPQLASTETEPKDAQISLASGSPQVVPSVSGEEVQWLETLEPLPALLVAPEARTTPAIYESAEPELTTEGAEALGIREVISEYTTGGFSWASGVNIRLAASEIDGAIVKPGETFSLNGYTGPRGAAEGYIDSGIINYGRPDTAIGGGISQLATTLYNAAYFAGMEDVEHTEHSYYISRYPAAREATVFDGVIDLKFRNTADTGVVIQTIGTNSDITVRLWGTKTVNVQSVTGDRTNFTSPNTITLPEGPDCVPSGGGQGFTTSDTRIITDAKTGAQISSNTRTVRYDPIPIVNCVSEEDEEKDEPKPKDDDDERDQPRPRRGG</sequence>
<accession>A0A438ASW4</accession>
<proteinExistence type="predicted"/>